<comment type="cofactor">
    <cofactor evidence="1">
        <name>Ca(2+)</name>
        <dbReference type="ChEBI" id="CHEBI:29108"/>
    </cofactor>
</comment>
<evidence type="ECO:0000256" key="7">
    <source>
        <dbReference type="ARBA" id="ARBA00023295"/>
    </source>
</evidence>
<dbReference type="SUPFAM" id="SSF51445">
    <property type="entry name" value="(Trans)glycosidases"/>
    <property type="match status" value="1"/>
</dbReference>
<dbReference type="Gene3D" id="2.60.40.1180">
    <property type="entry name" value="Golgi alpha-mannosidase II"/>
    <property type="match status" value="1"/>
</dbReference>
<dbReference type="PANTHER" id="PTHR10357">
    <property type="entry name" value="ALPHA-AMYLASE FAMILY MEMBER"/>
    <property type="match status" value="1"/>
</dbReference>
<evidence type="ECO:0000256" key="6">
    <source>
        <dbReference type="ARBA" id="ARBA00023277"/>
    </source>
</evidence>
<protein>
    <submittedName>
        <fullName evidence="9">Alpha_amylase</fullName>
    </submittedName>
</protein>
<evidence type="ECO:0000256" key="5">
    <source>
        <dbReference type="ARBA" id="ARBA00023157"/>
    </source>
</evidence>
<keyword evidence="3" id="KW-0732">Signal</keyword>
<dbReference type="SUPFAM" id="SSF51011">
    <property type="entry name" value="Glycosyl hydrolase domain"/>
    <property type="match status" value="1"/>
</dbReference>
<proteinExistence type="predicted"/>
<dbReference type="PANTHER" id="PTHR10357:SF215">
    <property type="entry name" value="ALPHA-AMYLASE 1"/>
    <property type="match status" value="1"/>
</dbReference>
<sequence length="144" mass="16324">MHTWIGIPVLYYGSEQDMNGGNDPDNRHPMWWVGFNENGNHFQFIKKLNSLRDRIPFDSLDQRELYVANNFYSYARGNKVMVALTNAGQNSGQVHYRVGNSPFEGNARICDVISGECINANGDGSVDVYLNQGQARVYVRESDK</sequence>
<evidence type="ECO:0000256" key="3">
    <source>
        <dbReference type="ARBA" id="ARBA00022729"/>
    </source>
</evidence>
<evidence type="ECO:0000259" key="8">
    <source>
        <dbReference type="Pfam" id="PF09260"/>
    </source>
</evidence>
<evidence type="ECO:0000256" key="1">
    <source>
        <dbReference type="ARBA" id="ARBA00001913"/>
    </source>
</evidence>
<evidence type="ECO:0000256" key="2">
    <source>
        <dbReference type="ARBA" id="ARBA00022723"/>
    </source>
</evidence>
<dbReference type="InterPro" id="IPR013780">
    <property type="entry name" value="Glyco_hydro_b"/>
</dbReference>
<evidence type="ECO:0000256" key="4">
    <source>
        <dbReference type="ARBA" id="ARBA00022801"/>
    </source>
</evidence>
<dbReference type="InterPro" id="IPR017853">
    <property type="entry name" value="GH"/>
</dbReference>
<name>A0ABP1JFQ7_9EUKA</name>
<organism evidence="9 10">
    <name type="scientific">Hexamita inflata</name>
    <dbReference type="NCBI Taxonomy" id="28002"/>
    <lineage>
        <taxon>Eukaryota</taxon>
        <taxon>Metamonada</taxon>
        <taxon>Diplomonadida</taxon>
        <taxon>Hexamitidae</taxon>
        <taxon>Hexamitinae</taxon>
        <taxon>Hexamita</taxon>
    </lineage>
</organism>
<dbReference type="Gene3D" id="3.20.20.80">
    <property type="entry name" value="Glycosidases"/>
    <property type="match status" value="1"/>
</dbReference>
<keyword evidence="2" id="KW-0479">Metal-binding</keyword>
<keyword evidence="4" id="KW-0378">Hydrolase</keyword>
<gene>
    <name evidence="9" type="ORF">HINF_LOCUS37005</name>
</gene>
<dbReference type="Pfam" id="PF09260">
    <property type="entry name" value="A_amylase_dom_C"/>
    <property type="match status" value="1"/>
</dbReference>
<dbReference type="EMBL" id="CAXDID020000137">
    <property type="protein sequence ID" value="CAL6037678.1"/>
    <property type="molecule type" value="Genomic_DNA"/>
</dbReference>
<keyword evidence="6" id="KW-0119">Carbohydrate metabolism</keyword>
<keyword evidence="10" id="KW-1185">Reference proteome</keyword>
<comment type="caution">
    <text evidence="9">The sequence shown here is derived from an EMBL/GenBank/DDBJ whole genome shotgun (WGS) entry which is preliminary data.</text>
</comment>
<keyword evidence="7" id="KW-0326">Glycosidase</keyword>
<dbReference type="Proteomes" id="UP001642409">
    <property type="component" value="Unassembled WGS sequence"/>
</dbReference>
<feature type="domain" description="Alpha-amylase" evidence="8">
    <location>
        <begin position="76"/>
        <end position="142"/>
    </location>
</feature>
<keyword evidence="5" id="KW-1015">Disulfide bond</keyword>
<reference evidence="9 10" key="1">
    <citation type="submission" date="2024-07" db="EMBL/GenBank/DDBJ databases">
        <authorList>
            <person name="Akdeniz Z."/>
        </authorList>
    </citation>
    <scope>NUCLEOTIDE SEQUENCE [LARGE SCALE GENOMIC DNA]</scope>
</reference>
<accession>A0ABP1JFQ7</accession>
<evidence type="ECO:0000313" key="9">
    <source>
        <dbReference type="EMBL" id="CAL6037678.1"/>
    </source>
</evidence>
<evidence type="ECO:0000313" key="10">
    <source>
        <dbReference type="Proteomes" id="UP001642409"/>
    </source>
</evidence>
<dbReference type="InterPro" id="IPR015340">
    <property type="entry name" value="A_amylase_C_dom"/>
</dbReference>